<dbReference type="STRING" id="1165094.RINTHH_21100"/>
<dbReference type="AlphaFoldDB" id="M1X3B1"/>
<dbReference type="OrthoDB" id="3882674at2"/>
<evidence type="ECO:0000313" key="2">
    <source>
        <dbReference type="Proteomes" id="UP000053051"/>
    </source>
</evidence>
<reference evidence="1 2" key="1">
    <citation type="submission" date="2012-05" db="EMBL/GenBank/DDBJ databases">
        <authorList>
            <person name="Hilton J."/>
        </authorList>
    </citation>
    <scope>NUCLEOTIDE SEQUENCE [LARGE SCALE GENOMIC DNA]</scope>
    <source>
        <strain evidence="1 2">HH01</strain>
    </source>
</reference>
<dbReference type="RefSeq" id="WP_008235758.1">
    <property type="nucleotide sequence ID" value="NZ_CAIY01000085.1"/>
</dbReference>
<gene>
    <name evidence="1" type="ORF">RINTHH_21100</name>
</gene>
<evidence type="ECO:0000313" key="1">
    <source>
        <dbReference type="EMBL" id="CCH68265.1"/>
    </source>
</evidence>
<dbReference type="Proteomes" id="UP000053051">
    <property type="component" value="Unassembled WGS sequence"/>
</dbReference>
<dbReference type="EMBL" id="CAIY01000085">
    <property type="protein sequence ID" value="CCH68265.1"/>
    <property type="molecule type" value="Genomic_DNA"/>
</dbReference>
<keyword evidence="2" id="KW-1185">Reference proteome</keyword>
<accession>M1X3B1</accession>
<name>M1X3B1_9NOST</name>
<comment type="caution">
    <text evidence="1">The sequence shown here is derived from an EMBL/GenBank/DDBJ whole genome shotgun (WGS) entry which is preliminary data.</text>
</comment>
<sequence length="124" mass="14363">MGIKLSTADHRISNVRWLEWLRAFANRLLISYFPNNDLAYRLLQLGKLNIGKISNLASEVSNYLIMRNFNNLLFSGFTTSPNRFGVRCSGKIFWDNSVKKIQDEKFSNNQIIDLPPLSKPLQVW</sequence>
<protein>
    <submittedName>
        <fullName evidence="1">Uncharacterized protein</fullName>
    </submittedName>
</protein>
<organism evidence="1 2">
    <name type="scientific">Richelia intracellularis HH01</name>
    <dbReference type="NCBI Taxonomy" id="1165094"/>
    <lineage>
        <taxon>Bacteria</taxon>
        <taxon>Bacillati</taxon>
        <taxon>Cyanobacteriota</taxon>
        <taxon>Cyanophyceae</taxon>
        <taxon>Nostocales</taxon>
        <taxon>Nostocaceae</taxon>
        <taxon>Richelia</taxon>
    </lineage>
</organism>
<proteinExistence type="predicted"/>
<reference evidence="2" key="2">
    <citation type="submission" date="2016-01" db="EMBL/GenBank/DDBJ databases">
        <title>Diatom-associated endosymboitic cyanobacterium lacks core nitrogen metabolism enzymes.</title>
        <authorList>
            <person name="Hilton J.A."/>
            <person name="Foster R.A."/>
            <person name="Tripp H.J."/>
            <person name="Carter B.J."/>
            <person name="Zehr J.P."/>
            <person name="Villareal T.A."/>
        </authorList>
    </citation>
    <scope>NUCLEOTIDE SEQUENCE [LARGE SCALE GENOMIC DNA]</scope>
    <source>
        <strain evidence="2">HH01</strain>
    </source>
</reference>